<accession>T1IHB7</accession>
<organism evidence="1 2">
    <name type="scientific">Strigamia maritima</name>
    <name type="common">European centipede</name>
    <name type="synonym">Geophilus maritimus</name>
    <dbReference type="NCBI Taxonomy" id="126957"/>
    <lineage>
        <taxon>Eukaryota</taxon>
        <taxon>Metazoa</taxon>
        <taxon>Ecdysozoa</taxon>
        <taxon>Arthropoda</taxon>
        <taxon>Myriapoda</taxon>
        <taxon>Chilopoda</taxon>
        <taxon>Pleurostigmophora</taxon>
        <taxon>Geophilomorpha</taxon>
        <taxon>Linotaeniidae</taxon>
        <taxon>Strigamia</taxon>
    </lineage>
</organism>
<dbReference type="Proteomes" id="UP000014500">
    <property type="component" value="Unassembled WGS sequence"/>
</dbReference>
<dbReference type="HOGENOM" id="CLU_1148474_0_0_1"/>
<evidence type="ECO:0000313" key="1">
    <source>
        <dbReference type="EnsemblMetazoa" id="SMAR000227-PA"/>
    </source>
</evidence>
<dbReference type="PANTHER" id="PTHR47326:SF1">
    <property type="entry name" value="HTH PSQ-TYPE DOMAIN-CONTAINING PROTEIN"/>
    <property type="match status" value="1"/>
</dbReference>
<dbReference type="AlphaFoldDB" id="T1IHB7"/>
<reference evidence="1" key="2">
    <citation type="submission" date="2015-02" db="UniProtKB">
        <authorList>
            <consortium name="EnsemblMetazoa"/>
        </authorList>
    </citation>
    <scope>IDENTIFICATION</scope>
</reference>
<sequence length="242" mass="27835">MAKIKVKFCAGIKHGRPKSATAIDTIDVLASVEVEPKLSVRQRAQASGISKNSVCRILKTNKIHPYKTRFVQELLDRDPVNRLQFCRWAAQQIEQDPQFYKKLFLRTNQLLLDMDKMTFFINIFLNIQSQQCVDDLTLNEYCVSTSDIPIKRANVDQLLNVVFIHSIHLFLFRGLEPMWCEASALTTRPPVTSLNTPTLSGSYNLITCNTYLHLSLLRKQARKQSYYCLQMWDDPFSEGAID</sequence>
<keyword evidence="2" id="KW-1185">Reference proteome</keyword>
<dbReference type="PANTHER" id="PTHR47326">
    <property type="entry name" value="TRANSPOSABLE ELEMENT TC3 TRANSPOSASE-LIKE PROTEIN"/>
    <property type="match status" value="1"/>
</dbReference>
<protein>
    <recommendedName>
        <fullName evidence="3">HTH psq-type domain-containing protein</fullName>
    </recommendedName>
</protein>
<reference evidence="2" key="1">
    <citation type="submission" date="2011-05" db="EMBL/GenBank/DDBJ databases">
        <authorList>
            <person name="Richards S.R."/>
            <person name="Qu J."/>
            <person name="Jiang H."/>
            <person name="Jhangiani S.N."/>
            <person name="Agravi P."/>
            <person name="Goodspeed R."/>
            <person name="Gross S."/>
            <person name="Mandapat C."/>
            <person name="Jackson L."/>
            <person name="Mathew T."/>
            <person name="Pu L."/>
            <person name="Thornton R."/>
            <person name="Saada N."/>
            <person name="Wilczek-Boney K.B."/>
            <person name="Lee S."/>
            <person name="Kovar C."/>
            <person name="Wu Y."/>
            <person name="Scherer S.E."/>
            <person name="Worley K.C."/>
            <person name="Muzny D.M."/>
            <person name="Gibbs R."/>
        </authorList>
    </citation>
    <scope>NUCLEOTIDE SEQUENCE</scope>
    <source>
        <strain evidence="2">Brora</strain>
    </source>
</reference>
<evidence type="ECO:0000313" key="2">
    <source>
        <dbReference type="Proteomes" id="UP000014500"/>
    </source>
</evidence>
<proteinExistence type="predicted"/>
<dbReference type="STRING" id="126957.T1IHB7"/>
<name>T1IHB7_STRMM</name>
<dbReference type="EMBL" id="JH429822">
    <property type="status" value="NOT_ANNOTATED_CDS"/>
    <property type="molecule type" value="Genomic_DNA"/>
</dbReference>
<dbReference type="EnsemblMetazoa" id="SMAR000227-RA">
    <property type="protein sequence ID" value="SMAR000227-PA"/>
    <property type="gene ID" value="SMAR000227"/>
</dbReference>
<evidence type="ECO:0008006" key="3">
    <source>
        <dbReference type="Google" id="ProtNLM"/>
    </source>
</evidence>